<organism evidence="1 2">
    <name type="scientific">Lacipirellula parvula</name>
    <dbReference type="NCBI Taxonomy" id="2650471"/>
    <lineage>
        <taxon>Bacteria</taxon>
        <taxon>Pseudomonadati</taxon>
        <taxon>Planctomycetota</taxon>
        <taxon>Planctomycetia</taxon>
        <taxon>Pirellulales</taxon>
        <taxon>Lacipirellulaceae</taxon>
        <taxon>Lacipirellula</taxon>
    </lineage>
</organism>
<dbReference type="EMBL" id="AP021861">
    <property type="protein sequence ID" value="BBO35508.1"/>
    <property type="molecule type" value="Genomic_DNA"/>
</dbReference>
<reference evidence="2" key="1">
    <citation type="submission" date="2019-10" db="EMBL/GenBank/DDBJ databases">
        <title>Lacipirellula parvula gen. nov., sp. nov., representing a lineage of planctomycetes widespread in freshwater anoxic habitats, and description of the family Lacipirellulaceae.</title>
        <authorList>
            <person name="Dedysh S.N."/>
            <person name="Kulichevskaya I.S."/>
            <person name="Beletsky A.V."/>
            <person name="Rakitin A.L."/>
            <person name="Mardanov A.V."/>
            <person name="Ivanova A.A."/>
            <person name="Saltykova V.X."/>
            <person name="Rijpstra W.I.C."/>
            <person name="Sinninghe Damste J.S."/>
            <person name="Ravin N.V."/>
        </authorList>
    </citation>
    <scope>NUCLEOTIDE SEQUENCE [LARGE SCALE GENOMIC DNA]</scope>
    <source>
        <strain evidence="2">PX69</strain>
    </source>
</reference>
<dbReference type="Proteomes" id="UP000326837">
    <property type="component" value="Chromosome"/>
</dbReference>
<evidence type="ECO:0000313" key="1">
    <source>
        <dbReference type="EMBL" id="BBO35508.1"/>
    </source>
</evidence>
<protein>
    <submittedName>
        <fullName evidence="1">Uncharacterized protein</fullName>
    </submittedName>
</protein>
<dbReference type="AlphaFoldDB" id="A0A5K7XGD0"/>
<sequence length="100" mass="11522">MLSDAALLALVAKTFSTPFSWSRTMPRPDFSADDDAIFPFDDGANFDDEQMESLLHPTFDEVDDETLLEFDDEYWEALLPDDDYEALPDERDFWTDQEAA</sequence>
<accession>A0A5K7XGD0</accession>
<dbReference type="KEGG" id="lpav:PLANPX_5120"/>
<evidence type="ECO:0000313" key="2">
    <source>
        <dbReference type="Proteomes" id="UP000326837"/>
    </source>
</evidence>
<name>A0A5K7XGD0_9BACT</name>
<proteinExistence type="predicted"/>
<gene>
    <name evidence="1" type="ORF">PLANPX_5120</name>
</gene>
<keyword evidence="2" id="KW-1185">Reference proteome</keyword>